<comment type="caution">
    <text evidence="1">The sequence shown here is derived from an EMBL/GenBank/DDBJ whole genome shotgun (WGS) entry which is preliminary data.</text>
</comment>
<evidence type="ECO:0000313" key="2">
    <source>
        <dbReference type="Proteomes" id="UP001470230"/>
    </source>
</evidence>
<keyword evidence="2" id="KW-1185">Reference proteome</keyword>
<reference evidence="1 2" key="1">
    <citation type="submission" date="2024-04" db="EMBL/GenBank/DDBJ databases">
        <title>Tritrichomonas musculus Genome.</title>
        <authorList>
            <person name="Alves-Ferreira E."/>
            <person name="Grigg M."/>
            <person name="Lorenzi H."/>
            <person name="Galac M."/>
        </authorList>
    </citation>
    <scope>NUCLEOTIDE SEQUENCE [LARGE SCALE GENOMIC DNA]</scope>
    <source>
        <strain evidence="1 2">EAF2021</strain>
    </source>
</reference>
<dbReference type="Proteomes" id="UP001470230">
    <property type="component" value="Unassembled WGS sequence"/>
</dbReference>
<accession>A0ABR2L2S7</accession>
<dbReference type="EMBL" id="JAPFFF010000002">
    <property type="protein sequence ID" value="KAK8897619.1"/>
    <property type="molecule type" value="Genomic_DNA"/>
</dbReference>
<sequence length="150" mass="17645">MKDTSDTFIIFNQYPIKNIRFILFGDNDLHQQPLEENWNLNDILKSRENSITLFYATNLENPRSIESSHYIPFESGAFGEGVHLFNTIEDALKHNPNGNAYLSVSANMQNYYQPHSQKDIKQQKVPENKSSFYYEFMSNRTFFFADPDLW</sequence>
<proteinExistence type="predicted"/>
<evidence type="ECO:0000313" key="1">
    <source>
        <dbReference type="EMBL" id="KAK8897619.1"/>
    </source>
</evidence>
<organism evidence="1 2">
    <name type="scientific">Tritrichomonas musculus</name>
    <dbReference type="NCBI Taxonomy" id="1915356"/>
    <lineage>
        <taxon>Eukaryota</taxon>
        <taxon>Metamonada</taxon>
        <taxon>Parabasalia</taxon>
        <taxon>Tritrichomonadida</taxon>
        <taxon>Tritrichomonadidae</taxon>
        <taxon>Tritrichomonas</taxon>
    </lineage>
</organism>
<dbReference type="SUPFAM" id="SSF56399">
    <property type="entry name" value="ADP-ribosylation"/>
    <property type="match status" value="1"/>
</dbReference>
<name>A0ABR2L2S7_9EUKA</name>
<protein>
    <submittedName>
        <fullName evidence="1">Uncharacterized protein</fullName>
    </submittedName>
</protein>
<gene>
    <name evidence="1" type="ORF">M9Y10_015581</name>
</gene>